<dbReference type="AlphaFoldDB" id="A0A084J9J4"/>
<dbReference type="RefSeq" id="WP_035133974.1">
    <property type="nucleotide sequence ID" value="NZ_JPMD01000032.1"/>
</dbReference>
<dbReference type="eggNOG" id="COG1396">
    <property type="taxonomic scope" value="Bacteria"/>
</dbReference>
<dbReference type="SUPFAM" id="SSF47413">
    <property type="entry name" value="lambda repressor-like DNA-binding domains"/>
    <property type="match status" value="1"/>
</dbReference>
<dbReference type="EMBL" id="JPMD01000032">
    <property type="protein sequence ID" value="KEZ85628.1"/>
    <property type="molecule type" value="Genomic_DNA"/>
</dbReference>
<dbReference type="Gene3D" id="1.10.260.40">
    <property type="entry name" value="lambda repressor-like DNA-binding domains"/>
    <property type="match status" value="1"/>
</dbReference>
<dbReference type="InterPro" id="IPR010982">
    <property type="entry name" value="Lambda_DNA-bd_dom_sf"/>
</dbReference>
<dbReference type="STRING" id="318464.IO99_13200"/>
<protein>
    <submittedName>
        <fullName evidence="5">Transcriptional regulator</fullName>
    </submittedName>
</protein>
<dbReference type="GO" id="GO:0003677">
    <property type="term" value="F:DNA binding"/>
    <property type="evidence" value="ECO:0007669"/>
    <property type="project" value="UniProtKB-KW"/>
</dbReference>
<evidence type="ECO:0000256" key="1">
    <source>
        <dbReference type="ARBA" id="ARBA00023125"/>
    </source>
</evidence>
<keyword evidence="3" id="KW-1133">Transmembrane helix</keyword>
<evidence type="ECO:0000256" key="3">
    <source>
        <dbReference type="SAM" id="Phobius"/>
    </source>
</evidence>
<evidence type="ECO:0000313" key="6">
    <source>
        <dbReference type="Proteomes" id="UP000028542"/>
    </source>
</evidence>
<dbReference type="PANTHER" id="PTHR46558:SF4">
    <property type="entry name" value="DNA-BIDING PHAGE PROTEIN"/>
    <property type="match status" value="1"/>
</dbReference>
<keyword evidence="3" id="KW-0472">Membrane</keyword>
<keyword evidence="3" id="KW-0812">Transmembrane</keyword>
<dbReference type="SMART" id="SM00530">
    <property type="entry name" value="HTH_XRE"/>
    <property type="match status" value="1"/>
</dbReference>
<dbReference type="CDD" id="cd00093">
    <property type="entry name" value="HTH_XRE"/>
    <property type="match status" value="1"/>
</dbReference>
<organism evidence="5 6">
    <name type="scientific">Clostridium sulfidigenes</name>
    <dbReference type="NCBI Taxonomy" id="318464"/>
    <lineage>
        <taxon>Bacteria</taxon>
        <taxon>Bacillati</taxon>
        <taxon>Bacillota</taxon>
        <taxon>Clostridia</taxon>
        <taxon>Eubacteriales</taxon>
        <taxon>Clostridiaceae</taxon>
        <taxon>Clostridium</taxon>
    </lineage>
</organism>
<comment type="caution">
    <text evidence="5">The sequence shown here is derived from an EMBL/GenBank/DDBJ whole genome shotgun (WGS) entry which is preliminary data.</text>
</comment>
<dbReference type="PROSITE" id="PS50943">
    <property type="entry name" value="HTH_CROC1"/>
    <property type="match status" value="1"/>
</dbReference>
<dbReference type="InterPro" id="IPR001387">
    <property type="entry name" value="Cro/C1-type_HTH"/>
</dbReference>
<sequence length="145" mass="16453">MNFKENLKKLRKEKNISQEQLAEKLNISRQAISKWESGKAYPDIDNLILLRDIFNVSLDELMVNEKTDKGKSINQEEDVSSDNKDSYDEEDEDEDSVNLMLGGFIIGTGVGVITGNFMWGTAGTFIGMGIGYVLEVIRRKNKEKR</sequence>
<feature type="domain" description="HTH cro/C1-type" evidence="4">
    <location>
        <begin position="7"/>
        <end position="61"/>
    </location>
</feature>
<feature type="region of interest" description="Disordered" evidence="2">
    <location>
        <begin position="67"/>
        <end position="95"/>
    </location>
</feature>
<proteinExistence type="predicted"/>
<evidence type="ECO:0000259" key="4">
    <source>
        <dbReference type="PROSITE" id="PS50943"/>
    </source>
</evidence>
<feature type="transmembrane region" description="Helical" evidence="3">
    <location>
        <begin position="119"/>
        <end position="137"/>
    </location>
</feature>
<keyword evidence="6" id="KW-1185">Reference proteome</keyword>
<keyword evidence="1" id="KW-0238">DNA-binding</keyword>
<evidence type="ECO:0000313" key="5">
    <source>
        <dbReference type="EMBL" id="KEZ85628.1"/>
    </source>
</evidence>
<accession>A0A084J9J4</accession>
<name>A0A084J9J4_9CLOT</name>
<gene>
    <name evidence="5" type="ORF">IO99_13200</name>
</gene>
<reference evidence="5 6" key="1">
    <citation type="submission" date="2014-07" db="EMBL/GenBank/DDBJ databases">
        <title>Draft genome of Clostridium sulfidigenes 113A isolated from sediments associated with methane hydrate from Krishna Godavari basin.</title>
        <authorList>
            <person name="Honkalas V.S."/>
            <person name="Dabir A.P."/>
            <person name="Arora P."/>
            <person name="Dhakephalkar P.K."/>
        </authorList>
    </citation>
    <scope>NUCLEOTIDE SEQUENCE [LARGE SCALE GENOMIC DNA]</scope>
    <source>
        <strain evidence="5 6">113A</strain>
    </source>
</reference>
<dbReference type="Pfam" id="PF01381">
    <property type="entry name" value="HTH_3"/>
    <property type="match status" value="1"/>
</dbReference>
<evidence type="ECO:0000256" key="2">
    <source>
        <dbReference type="SAM" id="MobiDB-lite"/>
    </source>
</evidence>
<dbReference type="Proteomes" id="UP000028542">
    <property type="component" value="Unassembled WGS sequence"/>
</dbReference>
<dbReference type="PANTHER" id="PTHR46558">
    <property type="entry name" value="TRACRIPTIONAL REGULATORY PROTEIN-RELATED-RELATED"/>
    <property type="match status" value="1"/>
</dbReference>